<evidence type="ECO:0000256" key="3">
    <source>
        <dbReference type="ARBA" id="ARBA00022448"/>
    </source>
</evidence>
<evidence type="ECO:0000313" key="11">
    <source>
        <dbReference type="EMBL" id="KAH6834045.1"/>
    </source>
</evidence>
<dbReference type="GO" id="GO:0071916">
    <property type="term" value="F:dipeptide transmembrane transporter activity"/>
    <property type="evidence" value="ECO:0007669"/>
    <property type="project" value="InterPro"/>
</dbReference>
<evidence type="ECO:0000256" key="7">
    <source>
        <dbReference type="ARBA" id="ARBA00023136"/>
    </source>
</evidence>
<evidence type="ECO:0000256" key="5">
    <source>
        <dbReference type="ARBA" id="ARBA00022692"/>
    </source>
</evidence>
<dbReference type="GO" id="GO:0042937">
    <property type="term" value="F:tripeptide transmembrane transporter activity"/>
    <property type="evidence" value="ECO:0007669"/>
    <property type="project" value="InterPro"/>
</dbReference>
<name>A0AAD4JJ90_PERFH</name>
<dbReference type="GO" id="GO:0009705">
    <property type="term" value="C:plant-type vacuole membrane"/>
    <property type="evidence" value="ECO:0007669"/>
    <property type="project" value="UniProtKB-ARBA"/>
</dbReference>
<dbReference type="AlphaFoldDB" id="A0AAD4JJ90"/>
<keyword evidence="12" id="KW-1185">Reference proteome</keyword>
<feature type="transmembrane region" description="Helical" evidence="10">
    <location>
        <begin position="473"/>
        <end position="498"/>
    </location>
</feature>
<evidence type="ECO:0000256" key="1">
    <source>
        <dbReference type="ARBA" id="ARBA00004141"/>
    </source>
</evidence>
<evidence type="ECO:0000256" key="4">
    <source>
        <dbReference type="ARBA" id="ARBA00022553"/>
    </source>
</evidence>
<comment type="caution">
    <text evidence="11">The sequence shown here is derived from an EMBL/GenBank/DDBJ whole genome shotgun (WGS) entry which is preliminary data.</text>
</comment>
<proteinExistence type="inferred from homology"/>
<dbReference type="GO" id="GO:0080054">
    <property type="term" value="F:low-affinity nitrate transmembrane transporter activity"/>
    <property type="evidence" value="ECO:0007669"/>
    <property type="project" value="UniProtKB-ARBA"/>
</dbReference>
<evidence type="ECO:0000256" key="6">
    <source>
        <dbReference type="ARBA" id="ARBA00022989"/>
    </source>
</evidence>
<reference evidence="11 12" key="1">
    <citation type="journal article" date="2021" name="Nat. Commun.">
        <title>Incipient diploidization of the medicinal plant Perilla within 10,000 years.</title>
        <authorList>
            <person name="Zhang Y."/>
            <person name="Shen Q."/>
            <person name="Leng L."/>
            <person name="Zhang D."/>
            <person name="Chen S."/>
            <person name="Shi Y."/>
            <person name="Ning Z."/>
            <person name="Chen S."/>
        </authorList>
    </citation>
    <scope>NUCLEOTIDE SEQUENCE [LARGE SCALE GENOMIC DNA]</scope>
    <source>
        <strain evidence="12">cv. PC099</strain>
    </source>
</reference>
<feature type="transmembrane region" description="Helical" evidence="10">
    <location>
        <begin position="518"/>
        <end position="537"/>
    </location>
</feature>
<dbReference type="Proteomes" id="UP001190926">
    <property type="component" value="Unassembled WGS sequence"/>
</dbReference>
<dbReference type="InterPro" id="IPR036259">
    <property type="entry name" value="MFS_trans_sf"/>
</dbReference>
<dbReference type="SUPFAM" id="SSF103473">
    <property type="entry name" value="MFS general substrate transporter"/>
    <property type="match status" value="1"/>
</dbReference>
<dbReference type="Gene3D" id="1.20.1250.20">
    <property type="entry name" value="MFS general substrate transporter like domains"/>
    <property type="match status" value="1"/>
</dbReference>
<sequence length="549" mass="59301">MAITGAGEGITAAETPTPNDVVPGSVDFKGRPSVRSKSGCWKSASFIAGFETAERFCYYGISSNLVSYLTGELGQSTAAAAANLNAWYGTAALSPILGAVLADSFLGRFRTIIFSSLLYILGLGFLTLSATINSLSCKNAANNTVSCNPSQLQTAFFFFSLYLIAFAQGGHKPCLQAFGADQFDVGDEKECAAKSSFFNWWFWFSCLGVVLALSLVTYIQENLSWEIGFGIPSLVMCFSLLIFSIGSITYRFSIDKNGSHPFVRMIHVFLKLGKNKQPPSTPSSLESLNKGLLTLDDEKSGAKEAKTMVKLIPIWCTSLAYTVVYAQPSTLFTKQAATMDRHIGGAFEIPAASLQLCISLSIMIFVSIYDCLFVPVARSITKRPSGITTLQRIGIGLILSLLSIVVAAVVEAKRLEIARGQGLVDLPTAVIPMSVWWLAPQYTLSGISDVFGMVGLQEFFYDQVPCELKSTGLALYLSILGVGSLASSFLVSVIQNATSGDGRGGWFSDNLNRAHLDYFYWLLAGLSAVSLAAYVYFARNYVYSGRVVV</sequence>
<keyword evidence="4" id="KW-0597">Phosphoprotein</keyword>
<dbReference type="InterPro" id="IPR018456">
    <property type="entry name" value="PTR2_symporter_CS"/>
</dbReference>
<evidence type="ECO:0000313" key="12">
    <source>
        <dbReference type="Proteomes" id="UP001190926"/>
    </source>
</evidence>
<feature type="transmembrane region" description="Helical" evidence="10">
    <location>
        <begin position="200"/>
        <end position="219"/>
    </location>
</feature>
<feature type="transmembrane region" description="Helical" evidence="10">
    <location>
        <begin position="349"/>
        <end position="369"/>
    </location>
</feature>
<evidence type="ECO:0000256" key="8">
    <source>
        <dbReference type="ARBA" id="ARBA00044504"/>
    </source>
</evidence>
<dbReference type="Pfam" id="PF00854">
    <property type="entry name" value="PTR2"/>
    <property type="match status" value="1"/>
</dbReference>
<gene>
    <name evidence="11" type="ORF">C2S53_004847</name>
</gene>
<feature type="transmembrane region" description="Helical" evidence="10">
    <location>
        <begin position="231"/>
        <end position="250"/>
    </location>
</feature>
<feature type="transmembrane region" description="Helical" evidence="10">
    <location>
        <begin position="86"/>
        <end position="106"/>
    </location>
</feature>
<accession>A0AAD4JJ90</accession>
<dbReference type="InterPro" id="IPR044739">
    <property type="entry name" value="NRT1/PTR"/>
</dbReference>
<organism evidence="11 12">
    <name type="scientific">Perilla frutescens var. hirtella</name>
    <name type="common">Perilla citriodora</name>
    <name type="synonym">Perilla setoyensis</name>
    <dbReference type="NCBI Taxonomy" id="608512"/>
    <lineage>
        <taxon>Eukaryota</taxon>
        <taxon>Viridiplantae</taxon>
        <taxon>Streptophyta</taxon>
        <taxon>Embryophyta</taxon>
        <taxon>Tracheophyta</taxon>
        <taxon>Spermatophyta</taxon>
        <taxon>Magnoliopsida</taxon>
        <taxon>eudicotyledons</taxon>
        <taxon>Gunneridae</taxon>
        <taxon>Pentapetalae</taxon>
        <taxon>asterids</taxon>
        <taxon>lamiids</taxon>
        <taxon>Lamiales</taxon>
        <taxon>Lamiaceae</taxon>
        <taxon>Nepetoideae</taxon>
        <taxon>Elsholtzieae</taxon>
        <taxon>Perilla</taxon>
    </lineage>
</organism>
<comment type="similarity">
    <text evidence="2">Belongs to the major facilitator superfamily. Proton-dependent oligopeptide transporter (POT/PTR) (TC 2.A.17) family.</text>
</comment>
<evidence type="ECO:0000256" key="2">
    <source>
        <dbReference type="ARBA" id="ARBA00005982"/>
    </source>
</evidence>
<dbReference type="EMBL" id="SDAM02000053">
    <property type="protein sequence ID" value="KAH6834045.1"/>
    <property type="molecule type" value="Genomic_DNA"/>
</dbReference>
<feature type="compositionally biased region" description="Low complexity" evidence="9">
    <location>
        <begin position="1"/>
        <end position="15"/>
    </location>
</feature>
<comment type="subcellular location">
    <subcellularLocation>
        <location evidence="1">Membrane</location>
        <topology evidence="1">Multi-pass membrane protein</topology>
    </subcellularLocation>
</comment>
<evidence type="ECO:0000256" key="10">
    <source>
        <dbReference type="SAM" id="Phobius"/>
    </source>
</evidence>
<evidence type="ECO:0000256" key="9">
    <source>
        <dbReference type="SAM" id="MobiDB-lite"/>
    </source>
</evidence>
<feature type="transmembrane region" description="Helical" evidence="10">
    <location>
        <begin position="389"/>
        <end position="410"/>
    </location>
</feature>
<dbReference type="PROSITE" id="PS01022">
    <property type="entry name" value="PTR2_1"/>
    <property type="match status" value="1"/>
</dbReference>
<dbReference type="InterPro" id="IPR000109">
    <property type="entry name" value="POT_fam"/>
</dbReference>
<dbReference type="FunFam" id="1.20.1250.20:FF:000147">
    <property type="entry name" value="Protein NRT1/ PTR family 5.10"/>
    <property type="match status" value="1"/>
</dbReference>
<feature type="transmembrane region" description="Helical" evidence="10">
    <location>
        <begin position="152"/>
        <end position="169"/>
    </location>
</feature>
<feature type="transmembrane region" description="Helical" evidence="10">
    <location>
        <begin position="113"/>
        <end position="132"/>
    </location>
</feature>
<comment type="similarity">
    <text evidence="8">Belongs to the major facilitator superfamily. Phosphate:H(+) symporter (TC 2.A.1.9) family.</text>
</comment>
<keyword evidence="5 10" id="KW-0812">Transmembrane</keyword>
<feature type="region of interest" description="Disordered" evidence="9">
    <location>
        <begin position="1"/>
        <end position="24"/>
    </location>
</feature>
<protein>
    <submittedName>
        <fullName evidence="11">Major facilitator superfamily protein</fullName>
    </submittedName>
</protein>
<keyword evidence="6 10" id="KW-1133">Transmembrane helix</keyword>
<dbReference type="CDD" id="cd17417">
    <property type="entry name" value="MFS_NPF5"/>
    <property type="match status" value="1"/>
</dbReference>
<dbReference type="PANTHER" id="PTHR11654">
    <property type="entry name" value="OLIGOPEPTIDE TRANSPORTER-RELATED"/>
    <property type="match status" value="1"/>
</dbReference>
<keyword evidence="3" id="KW-0813">Transport</keyword>
<keyword evidence="7 10" id="KW-0472">Membrane</keyword>